<organism evidence="1 2">
    <name type="scientific">Candidatus Nitrospira kreftii</name>
    <dbReference type="NCBI Taxonomy" id="2652173"/>
    <lineage>
        <taxon>Bacteria</taxon>
        <taxon>Pseudomonadati</taxon>
        <taxon>Nitrospirota</taxon>
        <taxon>Nitrospiria</taxon>
        <taxon>Nitrospirales</taxon>
        <taxon>Nitrospiraceae</taxon>
        <taxon>Nitrospira</taxon>
    </lineage>
</organism>
<name>A0A7S8IZI8_9BACT</name>
<proteinExistence type="predicted"/>
<evidence type="ECO:0000313" key="2">
    <source>
        <dbReference type="Proteomes" id="UP000593737"/>
    </source>
</evidence>
<dbReference type="Proteomes" id="UP000593737">
    <property type="component" value="Chromosome"/>
</dbReference>
<reference evidence="1 2" key="1">
    <citation type="journal article" date="2020" name="ISME J.">
        <title>Enrichment and physiological characterization of a novel comammox Nitrospira indicates ammonium inhibition of complete nitrification.</title>
        <authorList>
            <person name="Sakoula D."/>
            <person name="Koch H."/>
            <person name="Frank J."/>
            <person name="Jetten M.S.M."/>
            <person name="van Kessel M.A.H.J."/>
            <person name="Lucker S."/>
        </authorList>
    </citation>
    <scope>NUCLEOTIDE SEQUENCE [LARGE SCALE GENOMIC DNA]</scope>
    <source>
        <strain evidence="1">Comreactor17</strain>
    </source>
</reference>
<gene>
    <name evidence="1" type="ORF">Nkreftii_002981</name>
</gene>
<sequence>MLPNEEGGIVTTTHADTVFRFIGCSEIQEILGKQAADERQLVEMLEEVPLDSVYYHTHSYFLRTRFIERTYPNDFAQWAAQQVQDHVLAERLSVVDPFDFQSLEALREELISLIDDHLSGMTAVPRTGFGAPFYFNRSRILEVPTGVEAQTLHEFRDAISDVDSSAIYYHVFEAHLRLQREENDFSAWFRSSLKLPDLADRMKALNPYLGSLERLRSNVLTMCDEQLAKSAGT</sequence>
<dbReference type="KEGG" id="nkf:Nkreftii_002981"/>
<accession>A0A7S8IZI8</accession>
<dbReference type="Pfam" id="PF19027">
    <property type="entry name" value="DUF5752"/>
    <property type="match status" value="1"/>
</dbReference>
<evidence type="ECO:0000313" key="1">
    <source>
        <dbReference type="EMBL" id="QPD05207.1"/>
    </source>
</evidence>
<protein>
    <submittedName>
        <fullName evidence="1">Uncharacterized protein</fullName>
    </submittedName>
</protein>
<dbReference type="AlphaFoldDB" id="A0A7S8IZI8"/>
<dbReference type="InterPro" id="IPR044036">
    <property type="entry name" value="DUF5752"/>
</dbReference>
<dbReference type="EMBL" id="CP047423">
    <property type="protein sequence ID" value="QPD05207.1"/>
    <property type="molecule type" value="Genomic_DNA"/>
</dbReference>